<reference evidence="1" key="1">
    <citation type="submission" date="2022-08" db="UniProtKB">
        <authorList>
            <consortium name="EnsemblMetazoa"/>
        </authorList>
    </citation>
    <scope>IDENTIFICATION</scope>
    <source>
        <strain evidence="1">05x7-T-G4-1.051#20</strain>
    </source>
</reference>
<proteinExistence type="predicted"/>
<dbReference type="EnsemblMetazoa" id="G34363.1">
    <property type="protein sequence ID" value="G34363.1:cds"/>
    <property type="gene ID" value="G34363"/>
</dbReference>
<keyword evidence="2" id="KW-1185">Reference proteome</keyword>
<dbReference type="AlphaFoldDB" id="A0A8W8MSW9"/>
<dbReference type="Proteomes" id="UP000005408">
    <property type="component" value="Unassembled WGS sequence"/>
</dbReference>
<evidence type="ECO:0000313" key="2">
    <source>
        <dbReference type="Proteomes" id="UP000005408"/>
    </source>
</evidence>
<accession>A0A8W8MSW9</accession>
<sequence>MLLSFQKSPIPWSVKFYAFNGYKPAAGHRVICWCLCVNFAWPGNLKSCDCKAIYTPSRILGVLFQKSNKNQETFVETGEGDLLSFLMI</sequence>
<name>A0A8W8MSW9_MAGGI</name>
<organism evidence="1 2">
    <name type="scientific">Magallana gigas</name>
    <name type="common">Pacific oyster</name>
    <name type="synonym">Crassostrea gigas</name>
    <dbReference type="NCBI Taxonomy" id="29159"/>
    <lineage>
        <taxon>Eukaryota</taxon>
        <taxon>Metazoa</taxon>
        <taxon>Spiralia</taxon>
        <taxon>Lophotrochozoa</taxon>
        <taxon>Mollusca</taxon>
        <taxon>Bivalvia</taxon>
        <taxon>Autobranchia</taxon>
        <taxon>Pteriomorphia</taxon>
        <taxon>Ostreida</taxon>
        <taxon>Ostreoidea</taxon>
        <taxon>Ostreidae</taxon>
        <taxon>Magallana</taxon>
    </lineage>
</organism>
<protein>
    <submittedName>
        <fullName evidence="1">Uncharacterized protein</fullName>
    </submittedName>
</protein>
<evidence type="ECO:0000313" key="1">
    <source>
        <dbReference type="EnsemblMetazoa" id="G34363.1:cds"/>
    </source>
</evidence>